<organism evidence="1 2">
    <name type="scientific">Punica granatum</name>
    <name type="common">Pomegranate</name>
    <dbReference type="NCBI Taxonomy" id="22663"/>
    <lineage>
        <taxon>Eukaryota</taxon>
        <taxon>Viridiplantae</taxon>
        <taxon>Streptophyta</taxon>
        <taxon>Embryophyta</taxon>
        <taxon>Tracheophyta</taxon>
        <taxon>Spermatophyta</taxon>
        <taxon>Magnoliopsida</taxon>
        <taxon>eudicotyledons</taxon>
        <taxon>Gunneridae</taxon>
        <taxon>Pentapetalae</taxon>
        <taxon>rosids</taxon>
        <taxon>malvids</taxon>
        <taxon>Myrtales</taxon>
        <taxon>Lythraceae</taxon>
        <taxon>Punica</taxon>
    </lineage>
</organism>
<evidence type="ECO:0000313" key="1">
    <source>
        <dbReference type="EMBL" id="PKI68594.1"/>
    </source>
</evidence>
<evidence type="ECO:0000313" key="2">
    <source>
        <dbReference type="Proteomes" id="UP000233551"/>
    </source>
</evidence>
<sequence>MAESYSRCIMDGTKSVGPQPQNGSTFPVWAYCAPGLSRRRNYKFCMAAARVHHVPAGLHVCMECTRSQTFFHFSHIFLPEAPAVQGGTVQASSPFIIHMMGNCLRSNRVRADRDREEADNAVHGEAEKRQVVRVHGAGEDEYGSGGYFGKNALRIGVMVTRYGLSRITDCCHRENSQSQSDLSSSKLLASSLVSRGRFSSAATEIGSQLWKAFRSMKIFQNSYINLRHQSHIMLAWH</sequence>
<gene>
    <name evidence="1" type="ORF">CRG98_010998</name>
</gene>
<dbReference type="AlphaFoldDB" id="A0A2I0KJA8"/>
<keyword evidence="2" id="KW-1185">Reference proteome</keyword>
<reference evidence="1 2" key="1">
    <citation type="submission" date="2017-11" db="EMBL/GenBank/DDBJ databases">
        <title>De-novo sequencing of pomegranate (Punica granatum L.) genome.</title>
        <authorList>
            <person name="Akparov Z."/>
            <person name="Amiraslanov A."/>
            <person name="Hajiyeva S."/>
            <person name="Abbasov M."/>
            <person name="Kaur K."/>
            <person name="Hamwieh A."/>
            <person name="Solovyev V."/>
            <person name="Salamov A."/>
            <person name="Braich B."/>
            <person name="Kosarev P."/>
            <person name="Mahmoud A."/>
            <person name="Hajiyev E."/>
            <person name="Babayeva S."/>
            <person name="Izzatullayeva V."/>
            <person name="Mammadov A."/>
            <person name="Mammadov A."/>
            <person name="Sharifova S."/>
            <person name="Ojaghi J."/>
            <person name="Eynullazada K."/>
            <person name="Bayramov B."/>
            <person name="Abdulazimova A."/>
            <person name="Shahmuradov I."/>
        </authorList>
    </citation>
    <scope>NUCLEOTIDE SEQUENCE [LARGE SCALE GENOMIC DNA]</scope>
    <source>
        <strain evidence="2">cv. AG2017</strain>
        <tissue evidence="1">Leaf</tissue>
    </source>
</reference>
<protein>
    <submittedName>
        <fullName evidence="1">Uncharacterized protein</fullName>
    </submittedName>
</protein>
<comment type="caution">
    <text evidence="1">The sequence shown here is derived from an EMBL/GenBank/DDBJ whole genome shotgun (WGS) entry which is preliminary data.</text>
</comment>
<accession>A0A2I0KJA8</accession>
<proteinExistence type="predicted"/>
<name>A0A2I0KJA8_PUNGR</name>
<dbReference type="Proteomes" id="UP000233551">
    <property type="component" value="Unassembled WGS sequence"/>
</dbReference>
<dbReference type="EMBL" id="PGOL01000547">
    <property type="protein sequence ID" value="PKI68594.1"/>
    <property type="molecule type" value="Genomic_DNA"/>
</dbReference>